<dbReference type="PANTHER" id="PTHR13325:SF3">
    <property type="entry name" value="MEMBRANE-BOUND TRANSCRIPTION FACTOR SITE-2 PROTEASE"/>
    <property type="match status" value="1"/>
</dbReference>
<name>A0A0C9V5F4_9AGAM</name>
<dbReference type="GO" id="GO:0031293">
    <property type="term" value="P:membrane protein intracellular domain proteolysis"/>
    <property type="evidence" value="ECO:0007669"/>
    <property type="project" value="TreeGrafter"/>
</dbReference>
<dbReference type="EMBL" id="KN839869">
    <property type="protein sequence ID" value="KIJ60749.1"/>
    <property type="molecule type" value="Genomic_DNA"/>
</dbReference>
<dbReference type="Proteomes" id="UP000053820">
    <property type="component" value="Unassembled WGS sequence"/>
</dbReference>
<dbReference type="GO" id="GO:0012505">
    <property type="term" value="C:endomembrane system"/>
    <property type="evidence" value="ECO:0007669"/>
    <property type="project" value="UniProtKB-SubCell"/>
</dbReference>
<organism evidence="8 9">
    <name type="scientific">Hydnomerulius pinastri MD-312</name>
    <dbReference type="NCBI Taxonomy" id="994086"/>
    <lineage>
        <taxon>Eukaryota</taxon>
        <taxon>Fungi</taxon>
        <taxon>Dikarya</taxon>
        <taxon>Basidiomycota</taxon>
        <taxon>Agaricomycotina</taxon>
        <taxon>Agaricomycetes</taxon>
        <taxon>Agaricomycetidae</taxon>
        <taxon>Boletales</taxon>
        <taxon>Boletales incertae sedis</taxon>
        <taxon>Leucogyrophana</taxon>
    </lineage>
</organism>
<reference evidence="8 9" key="1">
    <citation type="submission" date="2014-04" db="EMBL/GenBank/DDBJ databases">
        <title>Evolutionary Origins and Diversification of the Mycorrhizal Mutualists.</title>
        <authorList>
            <consortium name="DOE Joint Genome Institute"/>
            <consortium name="Mycorrhizal Genomics Consortium"/>
            <person name="Kohler A."/>
            <person name="Kuo A."/>
            <person name="Nagy L.G."/>
            <person name="Floudas D."/>
            <person name="Copeland A."/>
            <person name="Barry K.W."/>
            <person name="Cichocki N."/>
            <person name="Veneault-Fourrey C."/>
            <person name="LaButti K."/>
            <person name="Lindquist E.A."/>
            <person name="Lipzen A."/>
            <person name="Lundell T."/>
            <person name="Morin E."/>
            <person name="Murat C."/>
            <person name="Riley R."/>
            <person name="Ohm R."/>
            <person name="Sun H."/>
            <person name="Tunlid A."/>
            <person name="Henrissat B."/>
            <person name="Grigoriev I.V."/>
            <person name="Hibbett D.S."/>
            <person name="Martin F."/>
        </authorList>
    </citation>
    <scope>NUCLEOTIDE SEQUENCE [LARGE SCALE GENOMIC DNA]</scope>
    <source>
        <strain evidence="8 9">MD-312</strain>
    </source>
</reference>
<dbReference type="GO" id="GO:0016020">
    <property type="term" value="C:membrane"/>
    <property type="evidence" value="ECO:0007669"/>
    <property type="project" value="InterPro"/>
</dbReference>
<evidence type="ECO:0000256" key="6">
    <source>
        <dbReference type="SAM" id="Phobius"/>
    </source>
</evidence>
<evidence type="ECO:0000313" key="8">
    <source>
        <dbReference type="EMBL" id="KIJ60749.1"/>
    </source>
</evidence>
<accession>A0A0C9V5F4</accession>
<evidence type="ECO:0000256" key="4">
    <source>
        <dbReference type="ARBA" id="ARBA00023136"/>
    </source>
</evidence>
<evidence type="ECO:0000256" key="3">
    <source>
        <dbReference type="ARBA" id="ARBA00022989"/>
    </source>
</evidence>
<feature type="transmembrane region" description="Helical" evidence="6">
    <location>
        <begin position="6"/>
        <end position="24"/>
    </location>
</feature>
<feature type="transmembrane region" description="Helical" evidence="6">
    <location>
        <begin position="515"/>
        <end position="537"/>
    </location>
</feature>
<keyword evidence="9" id="KW-1185">Reference proteome</keyword>
<feature type="transmembrane region" description="Helical" evidence="6">
    <location>
        <begin position="237"/>
        <end position="260"/>
    </location>
</feature>
<feature type="transmembrane region" description="Helical" evidence="6">
    <location>
        <begin position="154"/>
        <end position="174"/>
    </location>
</feature>
<evidence type="ECO:0000259" key="7">
    <source>
        <dbReference type="Pfam" id="PF02163"/>
    </source>
</evidence>
<comment type="subcellular location">
    <subcellularLocation>
        <location evidence="1">Endomembrane system</location>
        <topology evidence="1">Multi-pass membrane protein</topology>
    </subcellularLocation>
</comment>
<dbReference type="InterPro" id="IPR001193">
    <property type="entry name" value="MBTPS2"/>
</dbReference>
<evidence type="ECO:0000256" key="1">
    <source>
        <dbReference type="ARBA" id="ARBA00004127"/>
    </source>
</evidence>
<keyword evidence="4 6" id="KW-0472">Membrane</keyword>
<dbReference type="HOGENOM" id="CLU_021808_0_0_1"/>
<evidence type="ECO:0000256" key="2">
    <source>
        <dbReference type="ARBA" id="ARBA00022692"/>
    </source>
</evidence>
<evidence type="ECO:0000313" key="9">
    <source>
        <dbReference type="Proteomes" id="UP000053820"/>
    </source>
</evidence>
<dbReference type="GO" id="GO:1905897">
    <property type="term" value="P:regulation of response to endoplasmic reticulum stress"/>
    <property type="evidence" value="ECO:0007669"/>
    <property type="project" value="TreeGrafter"/>
</dbReference>
<gene>
    <name evidence="8" type="ORF">HYDPIDRAFT_98042</name>
</gene>
<protein>
    <recommendedName>
        <fullName evidence="5">Endopeptidase S2P</fullName>
    </recommendedName>
</protein>
<proteinExistence type="predicted"/>
<dbReference type="Pfam" id="PF02163">
    <property type="entry name" value="Peptidase_M50"/>
    <property type="match status" value="1"/>
</dbReference>
<sequence length="539" mass="58779">MSLVTAGLWISCVWLIIHGVKYSSRRSKPLLPFSHGRRPTTEVTVKNFNLRLKTQAFNELHETLCSRFSSNDCRLLKLMLVWLYDLGSIVSIAGMLTALGLLLWTTVALSRSVFQTQSTYVRSATILAKRGLEYVDNAIPSIAPANDALAVNPIIPGVTVPLSHLPLIILALCVSQIVHEAGHAITAALHRIPMLSSGVSVTLILPAAFVVLPSARLEELLPRDRLRVVAGGCFHNFAFWCLLFLAAWSGFGPVFASLLFQDVSSSGKVIAGIDYDSPLMAHIPVGALITQLDDVQMGSVGLAVKGNPWDDYLLGPSSAPSRGWCVDSFFLSNVTKCISIGLQSCFVSKEDPSVQYSLDPVPIFTGSTSRCGSQTECAPVASCVVPRSDQQLLRIALVLDLTDGEGEEVIVWKGPKREIWQQVEVSNLRPRFPFISIRLPNVASNFFEYLKMTNLSLYIVNMLPLPALDGSQLLIVLLELLFSRTSGGPGSIDLEGLGDRRRPSQGSRAQRACRAFLSMSTVVLVSLCALLSVVKWMKN</sequence>
<feature type="domain" description="Peptidase M50" evidence="7">
    <location>
        <begin position="168"/>
        <end position="483"/>
    </location>
</feature>
<dbReference type="InterPro" id="IPR008915">
    <property type="entry name" value="Peptidase_M50"/>
</dbReference>
<evidence type="ECO:0000256" key="5">
    <source>
        <dbReference type="ARBA" id="ARBA00032658"/>
    </source>
</evidence>
<dbReference type="PRINTS" id="PR01000">
    <property type="entry name" value="SREBPS2PTASE"/>
</dbReference>
<dbReference type="GO" id="GO:0004222">
    <property type="term" value="F:metalloendopeptidase activity"/>
    <property type="evidence" value="ECO:0007669"/>
    <property type="project" value="InterPro"/>
</dbReference>
<keyword evidence="2 6" id="KW-0812">Transmembrane</keyword>
<dbReference type="GO" id="GO:0005737">
    <property type="term" value="C:cytoplasm"/>
    <property type="evidence" value="ECO:0007669"/>
    <property type="project" value="TreeGrafter"/>
</dbReference>
<dbReference type="OrthoDB" id="7694678at2759"/>
<dbReference type="PANTHER" id="PTHR13325">
    <property type="entry name" value="PROTEASE M50 MEMBRANE-BOUND TRANSCRIPTION FACTOR SITE 2 PROTEASE"/>
    <property type="match status" value="1"/>
</dbReference>
<feature type="transmembrane region" description="Helical" evidence="6">
    <location>
        <begin position="195"/>
        <end position="217"/>
    </location>
</feature>
<keyword evidence="3 6" id="KW-1133">Transmembrane helix</keyword>
<feature type="transmembrane region" description="Helical" evidence="6">
    <location>
        <begin position="81"/>
        <end position="104"/>
    </location>
</feature>
<dbReference type="AlphaFoldDB" id="A0A0C9V5F4"/>